<organism evidence="1 2">
    <name type="scientific">Segatella copri</name>
    <dbReference type="NCBI Taxonomy" id="165179"/>
    <lineage>
        <taxon>Bacteria</taxon>
        <taxon>Pseudomonadati</taxon>
        <taxon>Bacteroidota</taxon>
        <taxon>Bacteroidia</taxon>
        <taxon>Bacteroidales</taxon>
        <taxon>Prevotellaceae</taxon>
        <taxon>Segatella</taxon>
    </lineage>
</organism>
<accession>A0AAW5IDU5</accession>
<proteinExistence type="predicted"/>
<gene>
    <name evidence="1" type="ORF">NNC64_01225</name>
</gene>
<name>A0AAW5IDU5_9BACT</name>
<reference evidence="1" key="1">
    <citation type="submission" date="2022-07" db="EMBL/GenBank/DDBJ databases">
        <title>Prevotella copri.</title>
        <authorList>
            <person name="Yang C."/>
        </authorList>
    </citation>
    <scope>NUCLEOTIDE SEQUENCE</scope>
    <source>
        <strain evidence="1">HF2107</strain>
    </source>
</reference>
<comment type="caution">
    <text evidence="1">The sequence shown here is derived from an EMBL/GenBank/DDBJ whole genome shotgun (WGS) entry which is preliminary data.</text>
</comment>
<dbReference type="Proteomes" id="UP001205531">
    <property type="component" value="Unassembled WGS sequence"/>
</dbReference>
<dbReference type="RefSeq" id="WP_254950017.1">
    <property type="nucleotide sequence ID" value="NZ_JANDWY010000001.1"/>
</dbReference>
<dbReference type="AlphaFoldDB" id="A0AAW5IDU5"/>
<sequence>MKVLKKLSEFWNALHQRERIQDEVQEVRVKTELSFTDDTVMTLAVAKWLMTDESHSHAWRVV</sequence>
<dbReference type="EMBL" id="JANDWZ010000001">
    <property type="protein sequence ID" value="MCP9563198.1"/>
    <property type="molecule type" value="Genomic_DNA"/>
</dbReference>
<evidence type="ECO:0000313" key="1">
    <source>
        <dbReference type="EMBL" id="MCP9563198.1"/>
    </source>
</evidence>
<protein>
    <submittedName>
        <fullName evidence="1">Uncharacterized protein</fullName>
    </submittedName>
</protein>
<evidence type="ECO:0000313" key="2">
    <source>
        <dbReference type="Proteomes" id="UP001205531"/>
    </source>
</evidence>